<protein>
    <recommendedName>
        <fullName evidence="3">Gentisate 1,2-dioxygenase</fullName>
        <ecNumber evidence="3">1.13.11.4</ecNumber>
    </recommendedName>
</protein>
<dbReference type="InterPro" id="IPR013096">
    <property type="entry name" value="Cupin_2"/>
</dbReference>
<evidence type="ECO:0000256" key="2">
    <source>
        <dbReference type="ARBA" id="ARBA00023002"/>
    </source>
</evidence>
<comment type="caution">
    <text evidence="5">The sequence shown here is derived from an EMBL/GenBank/DDBJ whole genome shotgun (WGS) entry which is preliminary data.</text>
</comment>
<dbReference type="CDD" id="cd06992">
    <property type="entry name" value="cupin_GDO-like_C"/>
    <property type="match status" value="1"/>
</dbReference>
<dbReference type="Pfam" id="PF07883">
    <property type="entry name" value="Cupin_2"/>
    <property type="match status" value="1"/>
</dbReference>
<dbReference type="CDD" id="cd02216">
    <property type="entry name" value="cupin_GDO-like_N"/>
    <property type="match status" value="1"/>
</dbReference>
<dbReference type="RefSeq" id="WP_380600835.1">
    <property type="nucleotide sequence ID" value="NZ_JBHSDU010000010.1"/>
</dbReference>
<feature type="domain" description="Cupin type-2" evidence="4">
    <location>
        <begin position="101"/>
        <end position="168"/>
    </location>
</feature>
<keyword evidence="1" id="KW-0223">Dioxygenase</keyword>
<dbReference type="Gene3D" id="2.60.120.10">
    <property type="entry name" value="Jelly Rolls"/>
    <property type="match status" value="1"/>
</dbReference>
<dbReference type="EC" id="1.13.11.4" evidence="3"/>
<dbReference type="Proteomes" id="UP001595904">
    <property type="component" value="Unassembled WGS sequence"/>
</dbReference>
<keyword evidence="6" id="KW-1185">Reference proteome</keyword>
<dbReference type="InterPro" id="IPR011960">
    <property type="entry name" value="Gentisate_dOase"/>
</dbReference>
<evidence type="ECO:0000313" key="6">
    <source>
        <dbReference type="Proteomes" id="UP001595904"/>
    </source>
</evidence>
<organism evidence="5 6">
    <name type="scientific">Steroidobacter flavus</name>
    <dbReference type="NCBI Taxonomy" id="1842136"/>
    <lineage>
        <taxon>Bacteria</taxon>
        <taxon>Pseudomonadati</taxon>
        <taxon>Pseudomonadota</taxon>
        <taxon>Gammaproteobacteria</taxon>
        <taxon>Steroidobacterales</taxon>
        <taxon>Steroidobacteraceae</taxon>
        <taxon>Steroidobacter</taxon>
    </lineage>
</organism>
<dbReference type="InterPro" id="IPR011051">
    <property type="entry name" value="RmlC_Cupin_sf"/>
</dbReference>
<dbReference type="PANTHER" id="PTHR41517">
    <property type="entry name" value="1,2-DIOXYGENASE PROTEIN-RELATED"/>
    <property type="match status" value="1"/>
</dbReference>
<evidence type="ECO:0000256" key="1">
    <source>
        <dbReference type="ARBA" id="ARBA00022964"/>
    </source>
</evidence>
<dbReference type="InterPro" id="IPR014710">
    <property type="entry name" value="RmlC-like_jellyroll"/>
</dbReference>
<dbReference type="EMBL" id="JBHSDU010000010">
    <property type="protein sequence ID" value="MFC4311897.1"/>
    <property type="molecule type" value="Genomic_DNA"/>
</dbReference>
<dbReference type="PANTHER" id="PTHR41517:SF1">
    <property type="entry name" value="CUPIN"/>
    <property type="match status" value="1"/>
</dbReference>
<evidence type="ECO:0000259" key="4">
    <source>
        <dbReference type="Pfam" id="PF07883"/>
    </source>
</evidence>
<reference evidence="6" key="1">
    <citation type="journal article" date="2019" name="Int. J. Syst. Evol. Microbiol.">
        <title>The Global Catalogue of Microorganisms (GCM) 10K type strain sequencing project: providing services to taxonomists for standard genome sequencing and annotation.</title>
        <authorList>
            <consortium name="The Broad Institute Genomics Platform"/>
            <consortium name="The Broad Institute Genome Sequencing Center for Infectious Disease"/>
            <person name="Wu L."/>
            <person name="Ma J."/>
        </authorList>
    </citation>
    <scope>NUCLEOTIDE SEQUENCE [LARGE SCALE GENOMIC DNA]</scope>
    <source>
        <strain evidence="6">CGMCC 1.10759</strain>
    </source>
</reference>
<evidence type="ECO:0000256" key="3">
    <source>
        <dbReference type="NCBIfam" id="TIGR02272"/>
    </source>
</evidence>
<dbReference type="InterPro" id="IPR047183">
    <property type="entry name" value="GDO-like"/>
</dbReference>
<gene>
    <name evidence="5" type="primary">gtdA</name>
    <name evidence="5" type="ORF">ACFPN2_22640</name>
</gene>
<proteinExistence type="predicted"/>
<dbReference type="GO" id="GO:0047922">
    <property type="term" value="F:gentisate 1,2-dioxygenase activity"/>
    <property type="evidence" value="ECO:0007669"/>
    <property type="project" value="UniProtKB-EC"/>
</dbReference>
<name>A0ABV8SXZ3_9GAMM</name>
<evidence type="ECO:0000313" key="5">
    <source>
        <dbReference type="EMBL" id="MFC4311897.1"/>
    </source>
</evidence>
<keyword evidence="2 5" id="KW-0560">Oxidoreductase</keyword>
<accession>A0ABV8SXZ3</accession>
<sequence>METATRLDPASAARNQQLKRLYVEMARDHLTPLWESLHSLVPPEPASPARTHLWSYGAIRDSLMRAGSLISAAEAERRVLILENPGIPGQSAITPSLYAGLQLILPGEVARCHRHSQCALRFVMEGSGAFTALDGEKAIMQPFDLVLTPGGQWHDHGNPTDQPMIWLDGLDIPIVRLFDAGFAERLEEDAHPETAPPGNTLARYGNNLRPLSGSTADTRPRNSALFHYPYSQWRASLDSLAANAAIDPHLGHALEFVNPADGGPIMQTISAHVRLLPAGFETKPRRSTDGTVFVVVEGSGEARVGDRTLSLQPRDLFVVPSWQSLSLRANRTLVVFGYSDAAAQQKLNLYRESRS</sequence>
<dbReference type="NCBIfam" id="TIGR02272">
    <property type="entry name" value="gentisate_1_2"/>
    <property type="match status" value="1"/>
</dbReference>
<dbReference type="SUPFAM" id="SSF51182">
    <property type="entry name" value="RmlC-like cupins"/>
    <property type="match status" value="1"/>
</dbReference>